<dbReference type="RefSeq" id="WP_343914310.1">
    <property type="nucleotide sequence ID" value="NZ_BAAAGE010000005.1"/>
</dbReference>
<name>A0ABN1J7N3_9FLAO</name>
<keyword evidence="2" id="KW-1185">Reference proteome</keyword>
<dbReference type="Proteomes" id="UP001501758">
    <property type="component" value="Unassembled WGS sequence"/>
</dbReference>
<reference evidence="1 2" key="1">
    <citation type="journal article" date="2019" name="Int. J. Syst. Evol. Microbiol.">
        <title>The Global Catalogue of Microorganisms (GCM) 10K type strain sequencing project: providing services to taxonomists for standard genome sequencing and annotation.</title>
        <authorList>
            <consortium name="The Broad Institute Genomics Platform"/>
            <consortium name="The Broad Institute Genome Sequencing Center for Infectious Disease"/>
            <person name="Wu L."/>
            <person name="Ma J."/>
        </authorList>
    </citation>
    <scope>NUCLEOTIDE SEQUENCE [LARGE SCALE GENOMIC DNA]</scope>
    <source>
        <strain evidence="1 2">JCM 15974</strain>
    </source>
</reference>
<sequence length="51" mass="6224">MQRSKLLLEKRKQFVHNYVQNNSEKQMKVIVEELIDQLFISEKTIYNILKD</sequence>
<accession>A0ABN1J7N3</accession>
<dbReference type="EMBL" id="BAAAGE010000005">
    <property type="protein sequence ID" value="GAA0731142.1"/>
    <property type="molecule type" value="Genomic_DNA"/>
</dbReference>
<gene>
    <name evidence="1" type="ORF">GCM10009430_43000</name>
</gene>
<evidence type="ECO:0000313" key="2">
    <source>
        <dbReference type="Proteomes" id="UP001501758"/>
    </source>
</evidence>
<organism evidence="1 2">
    <name type="scientific">Aquimarina litoralis</name>
    <dbReference type="NCBI Taxonomy" id="584605"/>
    <lineage>
        <taxon>Bacteria</taxon>
        <taxon>Pseudomonadati</taxon>
        <taxon>Bacteroidota</taxon>
        <taxon>Flavobacteriia</taxon>
        <taxon>Flavobacteriales</taxon>
        <taxon>Flavobacteriaceae</taxon>
        <taxon>Aquimarina</taxon>
    </lineage>
</organism>
<evidence type="ECO:0000313" key="1">
    <source>
        <dbReference type="EMBL" id="GAA0731142.1"/>
    </source>
</evidence>
<proteinExistence type="predicted"/>
<comment type="caution">
    <text evidence="1">The sequence shown here is derived from an EMBL/GenBank/DDBJ whole genome shotgun (WGS) entry which is preliminary data.</text>
</comment>
<protein>
    <submittedName>
        <fullName evidence="1">Uncharacterized protein</fullName>
    </submittedName>
</protein>